<dbReference type="InterPro" id="IPR011650">
    <property type="entry name" value="Peptidase_M20_dimer"/>
</dbReference>
<dbReference type="SUPFAM" id="SSF53187">
    <property type="entry name" value="Zn-dependent exopeptidases"/>
    <property type="match status" value="1"/>
</dbReference>
<evidence type="ECO:0000256" key="8">
    <source>
        <dbReference type="ARBA" id="ARBA00023049"/>
    </source>
</evidence>
<name>A0A8A0RIP7_9FIRM</name>
<dbReference type="RefSeq" id="WP_206708328.1">
    <property type="nucleotide sequence ID" value="NZ_CP059066.1"/>
</dbReference>
<dbReference type="EC" id="3.4.13.-" evidence="10"/>
<dbReference type="InterPro" id="IPR010964">
    <property type="entry name" value="M20A_pepV-rel"/>
</dbReference>
<evidence type="ECO:0000256" key="3">
    <source>
        <dbReference type="ARBA" id="ARBA00022670"/>
    </source>
</evidence>
<evidence type="ECO:0000313" key="10">
    <source>
        <dbReference type="EMBL" id="QSQ08093.1"/>
    </source>
</evidence>
<dbReference type="NCBIfam" id="NF005591">
    <property type="entry name" value="PRK07318.1"/>
    <property type="match status" value="1"/>
</dbReference>
<dbReference type="GO" id="GO:0006508">
    <property type="term" value="P:proteolysis"/>
    <property type="evidence" value="ECO:0007669"/>
    <property type="project" value="UniProtKB-KW"/>
</dbReference>
<comment type="cofactor">
    <cofactor evidence="1">
        <name>Zn(2+)</name>
        <dbReference type="ChEBI" id="CHEBI:29105"/>
    </cofactor>
</comment>
<accession>A0A8A0RIP7</accession>
<evidence type="ECO:0000256" key="2">
    <source>
        <dbReference type="ARBA" id="ARBA00006247"/>
    </source>
</evidence>
<keyword evidence="5 10" id="KW-0378">Hydrolase</keyword>
<dbReference type="GO" id="GO:0016805">
    <property type="term" value="F:dipeptidase activity"/>
    <property type="evidence" value="ECO:0007669"/>
    <property type="project" value="UniProtKB-KW"/>
</dbReference>
<proteinExistence type="inferred from homology"/>
<dbReference type="PROSITE" id="PS00759">
    <property type="entry name" value="ARGE_DAPE_CPG2_2"/>
    <property type="match status" value="1"/>
</dbReference>
<dbReference type="InterPro" id="IPR001261">
    <property type="entry name" value="ArgE/DapE_CS"/>
</dbReference>
<keyword evidence="7 10" id="KW-0224">Dipeptidase</keyword>
<dbReference type="GO" id="GO:0008270">
    <property type="term" value="F:zinc ion binding"/>
    <property type="evidence" value="ECO:0007669"/>
    <property type="project" value="InterPro"/>
</dbReference>
<dbReference type="GO" id="GO:0006526">
    <property type="term" value="P:L-arginine biosynthetic process"/>
    <property type="evidence" value="ECO:0007669"/>
    <property type="project" value="TreeGrafter"/>
</dbReference>
<organism evidence="10 11">
    <name type="scientific">Koleobacter methoxysyntrophicus</name>
    <dbReference type="NCBI Taxonomy" id="2751313"/>
    <lineage>
        <taxon>Bacteria</taxon>
        <taxon>Bacillati</taxon>
        <taxon>Bacillota</taxon>
        <taxon>Clostridia</taxon>
        <taxon>Koleobacterales</taxon>
        <taxon>Koleobacteraceae</taxon>
        <taxon>Koleobacter</taxon>
    </lineage>
</organism>
<keyword evidence="4" id="KW-0479">Metal-binding</keyword>
<dbReference type="GO" id="GO:0008237">
    <property type="term" value="F:metallopeptidase activity"/>
    <property type="evidence" value="ECO:0007669"/>
    <property type="project" value="UniProtKB-KW"/>
</dbReference>
<dbReference type="Pfam" id="PF01546">
    <property type="entry name" value="Peptidase_M20"/>
    <property type="match status" value="1"/>
</dbReference>
<gene>
    <name evidence="10" type="ORF">H0A61_00413</name>
</gene>
<reference evidence="10" key="1">
    <citation type="submission" date="2020-07" db="EMBL/GenBank/DDBJ databases">
        <title>Koleobacter methoxysyntrophicus gen. nov., sp. nov., a novel anaerobic bacterium isolated from deep subsurface oil field and proposal of Koleobacterales ord. nov. in the phylum Firmicutes.</title>
        <authorList>
            <person name="Sakamoto S."/>
            <person name="Tamaki H."/>
        </authorList>
    </citation>
    <scope>NUCLEOTIDE SEQUENCE</scope>
    <source>
        <strain evidence="10">NRmbB1</strain>
    </source>
</reference>
<evidence type="ECO:0000256" key="4">
    <source>
        <dbReference type="ARBA" id="ARBA00022723"/>
    </source>
</evidence>
<dbReference type="Gene3D" id="3.30.70.360">
    <property type="match status" value="2"/>
</dbReference>
<dbReference type="InterPro" id="IPR002933">
    <property type="entry name" value="Peptidase_M20"/>
</dbReference>
<dbReference type="Pfam" id="PF07687">
    <property type="entry name" value="M20_dimer"/>
    <property type="match status" value="1"/>
</dbReference>
<dbReference type="EMBL" id="CP059066">
    <property type="protein sequence ID" value="QSQ08093.1"/>
    <property type="molecule type" value="Genomic_DNA"/>
</dbReference>
<keyword evidence="6" id="KW-0862">Zinc</keyword>
<dbReference type="AlphaFoldDB" id="A0A8A0RIP7"/>
<dbReference type="GO" id="GO:0008777">
    <property type="term" value="F:acetylornithine deacetylase activity"/>
    <property type="evidence" value="ECO:0007669"/>
    <property type="project" value="TreeGrafter"/>
</dbReference>
<dbReference type="SUPFAM" id="SSF55031">
    <property type="entry name" value="Bacterial exopeptidase dimerisation domain"/>
    <property type="match status" value="1"/>
</dbReference>
<evidence type="ECO:0000256" key="5">
    <source>
        <dbReference type="ARBA" id="ARBA00022801"/>
    </source>
</evidence>
<dbReference type="InterPro" id="IPR050072">
    <property type="entry name" value="Peptidase_M20A"/>
</dbReference>
<dbReference type="Proteomes" id="UP000662904">
    <property type="component" value="Chromosome"/>
</dbReference>
<keyword evidence="3" id="KW-0645">Protease</keyword>
<sequence>MELIETKIDEMKDDIIKSTQELIRIKSVEEEAKPGMPFGEGVNKALEYVLELSGKLGFETKNVDGYAGHAQYGEGNEIVGVLVHLDVVPEGKGWTYPPYGGEIHDGRIYGRGAIDNKGPAIAALYALKALKEAGIETKRRIRIIFGTDEESGWEGIKYYFKKEETPLCGFSPDAEYPIINSEKGIIIFKMRKEFNAESEKGITIDYIKGGTRANVVPDYCEAGLIADDSSRDGIETGFRAFVEKTGYKMELMPEGQNGFIIKSYGISAHGSLPEKGKNAICQLIMFLNTLNTIKGDASDFISFLAENIGMEFYGQSLGVGLRDEISGKLILNVGVIDFDKKQGTVEINIRYPIKYTCDDVMNRIRERTSEAGIEVIDISDNPPLYVSEDNFLVQKLKKVYEEVTGRKAELISIGGGTYARAIKNAVAFGPLFPGKPELAHEKDENIEIDDLILNAKIYAKALYELACNI</sequence>
<evidence type="ECO:0000259" key="9">
    <source>
        <dbReference type="Pfam" id="PF07687"/>
    </source>
</evidence>
<evidence type="ECO:0000313" key="11">
    <source>
        <dbReference type="Proteomes" id="UP000662904"/>
    </source>
</evidence>
<dbReference type="PANTHER" id="PTHR43808:SF31">
    <property type="entry name" value="N-ACETYL-L-CITRULLINE DEACETYLASE"/>
    <property type="match status" value="1"/>
</dbReference>
<evidence type="ECO:0000256" key="7">
    <source>
        <dbReference type="ARBA" id="ARBA00022997"/>
    </source>
</evidence>
<dbReference type="NCBIfam" id="TIGR01887">
    <property type="entry name" value="dipeptidaselike"/>
    <property type="match status" value="1"/>
</dbReference>
<feature type="domain" description="Peptidase M20 dimerisation" evidence="9">
    <location>
        <begin position="255"/>
        <end position="371"/>
    </location>
</feature>
<dbReference type="PANTHER" id="PTHR43808">
    <property type="entry name" value="ACETYLORNITHINE DEACETYLASE"/>
    <property type="match status" value="1"/>
</dbReference>
<keyword evidence="11" id="KW-1185">Reference proteome</keyword>
<evidence type="ECO:0000256" key="1">
    <source>
        <dbReference type="ARBA" id="ARBA00001947"/>
    </source>
</evidence>
<dbReference type="KEGG" id="kme:H0A61_00413"/>
<comment type="similarity">
    <text evidence="2">Belongs to the peptidase M20A family.</text>
</comment>
<dbReference type="InterPro" id="IPR036264">
    <property type="entry name" value="Bact_exopeptidase_dim_dom"/>
</dbReference>
<evidence type="ECO:0000256" key="6">
    <source>
        <dbReference type="ARBA" id="ARBA00022833"/>
    </source>
</evidence>
<dbReference type="CDD" id="cd03888">
    <property type="entry name" value="M20_PepV"/>
    <property type="match status" value="1"/>
</dbReference>
<dbReference type="Gene3D" id="3.40.630.10">
    <property type="entry name" value="Zn peptidases"/>
    <property type="match status" value="1"/>
</dbReference>
<keyword evidence="8" id="KW-0482">Metalloprotease</keyword>
<protein>
    <submittedName>
        <fullName evidence="10">Dipeptidase</fullName>
        <ecNumber evidence="10">3.4.13.-</ecNumber>
    </submittedName>
</protein>